<dbReference type="AlphaFoldDB" id="A0A816UR89"/>
<evidence type="ECO:0000313" key="1">
    <source>
        <dbReference type="EMBL" id="CAF2113628.1"/>
    </source>
</evidence>
<organism evidence="1">
    <name type="scientific">Brassica napus</name>
    <name type="common">Rape</name>
    <dbReference type="NCBI Taxonomy" id="3708"/>
    <lineage>
        <taxon>Eukaryota</taxon>
        <taxon>Viridiplantae</taxon>
        <taxon>Streptophyta</taxon>
        <taxon>Embryophyta</taxon>
        <taxon>Tracheophyta</taxon>
        <taxon>Spermatophyta</taxon>
        <taxon>Magnoliopsida</taxon>
        <taxon>eudicotyledons</taxon>
        <taxon>Gunneridae</taxon>
        <taxon>Pentapetalae</taxon>
        <taxon>rosids</taxon>
        <taxon>malvids</taxon>
        <taxon>Brassicales</taxon>
        <taxon>Brassicaceae</taxon>
        <taxon>Brassiceae</taxon>
        <taxon>Brassica</taxon>
    </lineage>
</organism>
<protein>
    <submittedName>
        <fullName evidence="1">(rape) hypothetical protein</fullName>
    </submittedName>
</protein>
<accession>A0A816UR89</accession>
<dbReference type="EMBL" id="HG994372">
    <property type="protein sequence ID" value="CAF2113628.1"/>
    <property type="molecule type" value="Genomic_DNA"/>
</dbReference>
<sequence length="97" mass="11106">MMSRCYYITAGYVSSEWIQSLFFLKNKTFKLKVKYVWSLDAGTSFRFSLKQSLSLTSFYQFVKVSFKGVESGTDALNLCMICLQTLSAKILSTKFCT</sequence>
<reference evidence="1" key="1">
    <citation type="submission" date="2021-01" db="EMBL/GenBank/DDBJ databases">
        <authorList>
            <consortium name="Genoscope - CEA"/>
            <person name="William W."/>
        </authorList>
    </citation>
    <scope>NUCLEOTIDE SEQUENCE</scope>
</reference>
<dbReference type="Proteomes" id="UP001295469">
    <property type="component" value="Chromosome C08"/>
</dbReference>
<name>A0A816UR89_BRANA</name>
<proteinExistence type="predicted"/>
<gene>
    <name evidence="1" type="ORF">DARMORV10_C08P37480.1</name>
</gene>